<dbReference type="GO" id="GO:0003697">
    <property type="term" value="F:single-stranded DNA binding"/>
    <property type="evidence" value="ECO:0007669"/>
    <property type="project" value="TreeGrafter"/>
</dbReference>
<gene>
    <name evidence="1" type="ORF">EAI_13094</name>
</gene>
<dbReference type="GO" id="GO:0042800">
    <property type="term" value="F:histone H3K4 methyltransferase activity"/>
    <property type="evidence" value="ECO:0007669"/>
    <property type="project" value="TreeGrafter"/>
</dbReference>
<reference evidence="1 2" key="1">
    <citation type="journal article" date="2010" name="Science">
        <title>Genomic comparison of the ants Camponotus floridanus and Harpegnathos saltator.</title>
        <authorList>
            <person name="Bonasio R."/>
            <person name="Zhang G."/>
            <person name="Ye C."/>
            <person name="Mutti N.S."/>
            <person name="Fang X."/>
            <person name="Qin N."/>
            <person name="Donahue G."/>
            <person name="Yang P."/>
            <person name="Li Q."/>
            <person name="Li C."/>
            <person name="Zhang P."/>
            <person name="Huang Z."/>
            <person name="Berger S.L."/>
            <person name="Reinberg D."/>
            <person name="Wang J."/>
            <person name="Liebig J."/>
        </authorList>
    </citation>
    <scope>NUCLEOTIDE SEQUENCE [LARGE SCALE GENOMIC DNA]</scope>
    <source>
        <strain evidence="1 2">R22 G/1</strain>
    </source>
</reference>
<organism evidence="2">
    <name type="scientific">Harpegnathos saltator</name>
    <name type="common">Jerdon's jumping ant</name>
    <dbReference type="NCBI Taxonomy" id="610380"/>
    <lineage>
        <taxon>Eukaryota</taxon>
        <taxon>Metazoa</taxon>
        <taxon>Ecdysozoa</taxon>
        <taxon>Arthropoda</taxon>
        <taxon>Hexapoda</taxon>
        <taxon>Insecta</taxon>
        <taxon>Pterygota</taxon>
        <taxon>Neoptera</taxon>
        <taxon>Endopterygota</taxon>
        <taxon>Hymenoptera</taxon>
        <taxon>Apocrita</taxon>
        <taxon>Aculeata</taxon>
        <taxon>Formicoidea</taxon>
        <taxon>Formicidae</taxon>
        <taxon>Ponerinae</taxon>
        <taxon>Ponerini</taxon>
        <taxon>Harpegnathos</taxon>
    </lineage>
</organism>
<accession>E2C6G9</accession>
<evidence type="ECO:0000313" key="2">
    <source>
        <dbReference type="Proteomes" id="UP000008237"/>
    </source>
</evidence>
<dbReference type="Proteomes" id="UP000008237">
    <property type="component" value="Unassembled WGS sequence"/>
</dbReference>
<evidence type="ECO:0000313" key="1">
    <source>
        <dbReference type="EMBL" id="EFN76461.1"/>
    </source>
</evidence>
<dbReference type="GO" id="GO:0006303">
    <property type="term" value="P:double-strand break repair via nonhomologous end joining"/>
    <property type="evidence" value="ECO:0007669"/>
    <property type="project" value="TreeGrafter"/>
</dbReference>
<dbReference type="Gene3D" id="3.30.420.10">
    <property type="entry name" value="Ribonuclease H-like superfamily/Ribonuclease H"/>
    <property type="match status" value="1"/>
</dbReference>
<dbReference type="GO" id="GO:0000793">
    <property type="term" value="C:condensed chromosome"/>
    <property type="evidence" value="ECO:0007669"/>
    <property type="project" value="TreeGrafter"/>
</dbReference>
<feature type="non-terminal residue" evidence="1">
    <location>
        <position position="86"/>
    </location>
</feature>
<dbReference type="GO" id="GO:0005634">
    <property type="term" value="C:nucleus"/>
    <property type="evidence" value="ECO:0007669"/>
    <property type="project" value="TreeGrafter"/>
</dbReference>
<dbReference type="GO" id="GO:0032259">
    <property type="term" value="P:methylation"/>
    <property type="evidence" value="ECO:0007669"/>
    <property type="project" value="UniProtKB-KW"/>
</dbReference>
<sequence length="86" mass="10043">TRQKLRELGWEVLMHPPYSPDLAPSDYHLFLSMANNFAGEKFASREACENRLSQFFANKDEGFYERGIMKLPSKWQQVIEQNGAYL</sequence>
<dbReference type="GO" id="GO:0035861">
    <property type="term" value="C:site of double-strand break"/>
    <property type="evidence" value="ECO:0007669"/>
    <property type="project" value="TreeGrafter"/>
</dbReference>
<dbReference type="GO" id="GO:0044774">
    <property type="term" value="P:mitotic DNA integrity checkpoint signaling"/>
    <property type="evidence" value="ECO:0007669"/>
    <property type="project" value="TreeGrafter"/>
</dbReference>
<dbReference type="OMA" id="SQFFANK"/>
<dbReference type="GO" id="GO:0031297">
    <property type="term" value="P:replication fork processing"/>
    <property type="evidence" value="ECO:0007669"/>
    <property type="project" value="TreeGrafter"/>
</dbReference>
<dbReference type="PANTHER" id="PTHR46060:SF2">
    <property type="entry name" value="HISTONE-LYSINE N-METHYLTRANSFERASE SETMAR"/>
    <property type="match status" value="1"/>
</dbReference>
<dbReference type="EMBL" id="GL453153">
    <property type="protein sequence ID" value="EFN76461.1"/>
    <property type="molecule type" value="Genomic_DNA"/>
</dbReference>
<dbReference type="GO" id="GO:0046975">
    <property type="term" value="F:histone H3K36 methyltransferase activity"/>
    <property type="evidence" value="ECO:0007669"/>
    <property type="project" value="TreeGrafter"/>
</dbReference>
<dbReference type="AlphaFoldDB" id="E2C6G9"/>
<dbReference type="InParanoid" id="E2C6G9"/>
<keyword evidence="1" id="KW-0489">Methyltransferase</keyword>
<dbReference type="OrthoDB" id="10032414at2759"/>
<dbReference type="InterPro" id="IPR036397">
    <property type="entry name" value="RNaseH_sf"/>
</dbReference>
<dbReference type="GO" id="GO:0000729">
    <property type="term" value="P:DNA double-strand break processing"/>
    <property type="evidence" value="ECO:0007669"/>
    <property type="project" value="TreeGrafter"/>
</dbReference>
<dbReference type="PANTHER" id="PTHR46060">
    <property type="entry name" value="MARINER MOS1 TRANSPOSASE-LIKE PROTEIN"/>
    <property type="match status" value="1"/>
</dbReference>
<keyword evidence="1" id="KW-0808">Transferase</keyword>
<dbReference type="InterPro" id="IPR052709">
    <property type="entry name" value="Transposase-MT_Hybrid"/>
</dbReference>
<keyword evidence="2" id="KW-1185">Reference proteome</keyword>
<proteinExistence type="predicted"/>
<dbReference type="GO" id="GO:0000014">
    <property type="term" value="F:single-stranded DNA endodeoxyribonuclease activity"/>
    <property type="evidence" value="ECO:0007669"/>
    <property type="project" value="TreeGrafter"/>
</dbReference>
<protein>
    <submittedName>
        <fullName evidence="1">Histone-lysine N-methyltransferase SETMAR</fullName>
    </submittedName>
</protein>
<dbReference type="GO" id="GO:0044547">
    <property type="term" value="F:DNA topoisomerase binding"/>
    <property type="evidence" value="ECO:0007669"/>
    <property type="project" value="TreeGrafter"/>
</dbReference>
<name>E2C6G9_HARSA</name>
<dbReference type="GO" id="GO:0015074">
    <property type="term" value="P:DNA integration"/>
    <property type="evidence" value="ECO:0007669"/>
    <property type="project" value="TreeGrafter"/>
</dbReference>
<feature type="non-terminal residue" evidence="1">
    <location>
        <position position="1"/>
    </location>
</feature>
<dbReference type="GO" id="GO:0003690">
    <property type="term" value="F:double-stranded DNA binding"/>
    <property type="evidence" value="ECO:0007669"/>
    <property type="project" value="TreeGrafter"/>
</dbReference>